<evidence type="ECO:0000256" key="5">
    <source>
        <dbReference type="ARBA" id="ARBA00023146"/>
    </source>
</evidence>
<dbReference type="EC" id="6.1.1.6" evidence="7"/>
<evidence type="ECO:0000259" key="9">
    <source>
        <dbReference type="PROSITE" id="PS50862"/>
    </source>
</evidence>
<dbReference type="InterPro" id="IPR045864">
    <property type="entry name" value="aa-tRNA-synth_II/BPL/LPL"/>
</dbReference>
<protein>
    <recommendedName>
        <fullName evidence="7">Lysine--tRNA ligase</fullName>
        <ecNumber evidence="7">6.1.1.6</ecNumber>
    </recommendedName>
    <alternativeName>
        <fullName evidence="7">Lysyl-tRNA synthetase</fullName>
        <shortName evidence="7">LysRS</shortName>
    </alternativeName>
</protein>
<dbReference type="Gene3D" id="2.40.50.140">
    <property type="entry name" value="Nucleic acid-binding proteins"/>
    <property type="match status" value="1"/>
</dbReference>
<dbReference type="SUPFAM" id="SSF50249">
    <property type="entry name" value="Nucleic acid-binding proteins"/>
    <property type="match status" value="1"/>
</dbReference>
<dbReference type="GO" id="GO:0004824">
    <property type="term" value="F:lysine-tRNA ligase activity"/>
    <property type="evidence" value="ECO:0007669"/>
    <property type="project" value="UniProtKB-UniRule"/>
</dbReference>
<evidence type="ECO:0000256" key="8">
    <source>
        <dbReference type="RuleBase" id="RU000336"/>
    </source>
</evidence>
<dbReference type="InterPro" id="IPR044136">
    <property type="entry name" value="Lys-tRNA-ligase_II_N"/>
</dbReference>
<evidence type="ECO:0000256" key="7">
    <source>
        <dbReference type="HAMAP-Rule" id="MF_00252"/>
    </source>
</evidence>
<evidence type="ECO:0000256" key="4">
    <source>
        <dbReference type="ARBA" id="ARBA00022840"/>
    </source>
</evidence>
<proteinExistence type="inferred from homology"/>
<dbReference type="PRINTS" id="PR00982">
    <property type="entry name" value="TRNASYNTHLYS"/>
</dbReference>
<dbReference type="HAMAP" id="MF_00252">
    <property type="entry name" value="Lys_tRNA_synth_class2"/>
    <property type="match status" value="1"/>
</dbReference>
<dbReference type="GO" id="GO:0000049">
    <property type="term" value="F:tRNA binding"/>
    <property type="evidence" value="ECO:0007669"/>
    <property type="project" value="TreeGrafter"/>
</dbReference>
<dbReference type="InterPro" id="IPR002313">
    <property type="entry name" value="Lys-tRNA-ligase_II"/>
</dbReference>
<keyword evidence="7" id="KW-0963">Cytoplasm</keyword>
<dbReference type="InterPro" id="IPR006195">
    <property type="entry name" value="aa-tRNA-synth_II"/>
</dbReference>
<name>A0A1G2EVI3_9BACT</name>
<keyword evidence="7" id="KW-0648">Protein biosynthesis</keyword>
<dbReference type="GO" id="GO:0006430">
    <property type="term" value="P:lysyl-tRNA aminoacylation"/>
    <property type="evidence" value="ECO:0007669"/>
    <property type="project" value="UniProtKB-UniRule"/>
</dbReference>
<dbReference type="PROSITE" id="PS50862">
    <property type="entry name" value="AA_TRNA_LIGASE_II"/>
    <property type="match status" value="1"/>
</dbReference>
<dbReference type="InterPro" id="IPR012340">
    <property type="entry name" value="NA-bd_OB-fold"/>
</dbReference>
<reference evidence="10 11" key="1">
    <citation type="journal article" date="2016" name="Nat. Commun.">
        <title>Thousands of microbial genomes shed light on interconnected biogeochemical processes in an aquifer system.</title>
        <authorList>
            <person name="Anantharaman K."/>
            <person name="Brown C.T."/>
            <person name="Hug L.A."/>
            <person name="Sharon I."/>
            <person name="Castelle C.J."/>
            <person name="Probst A.J."/>
            <person name="Thomas B.C."/>
            <person name="Singh A."/>
            <person name="Wilkins M.J."/>
            <person name="Karaoz U."/>
            <person name="Brodie E.L."/>
            <person name="Williams K.H."/>
            <person name="Hubbard S.S."/>
            <person name="Banfield J.F."/>
        </authorList>
    </citation>
    <scope>NUCLEOTIDE SEQUENCE [LARGE SCALE GENOMIC DNA]</scope>
</reference>
<comment type="subcellular location">
    <subcellularLocation>
        <location evidence="7">Cytoplasm</location>
    </subcellularLocation>
</comment>
<dbReference type="InterPro" id="IPR004365">
    <property type="entry name" value="NA-bd_OB_tRNA"/>
</dbReference>
<keyword evidence="3 7" id="KW-0547">Nucleotide-binding</keyword>
<dbReference type="GO" id="GO:0005829">
    <property type="term" value="C:cytosol"/>
    <property type="evidence" value="ECO:0007669"/>
    <property type="project" value="TreeGrafter"/>
</dbReference>
<evidence type="ECO:0000313" key="11">
    <source>
        <dbReference type="Proteomes" id="UP000177486"/>
    </source>
</evidence>
<comment type="caution">
    <text evidence="7">Lacks conserved residue(s) required for the propagation of feature annotation.</text>
</comment>
<keyword evidence="2 7" id="KW-0479">Metal-binding</keyword>
<accession>A0A1G2EVI3</accession>
<dbReference type="Pfam" id="PF00152">
    <property type="entry name" value="tRNA-synt_2"/>
    <property type="match status" value="1"/>
</dbReference>
<evidence type="ECO:0000256" key="2">
    <source>
        <dbReference type="ARBA" id="ARBA00022723"/>
    </source>
</evidence>
<feature type="binding site" evidence="7">
    <location>
        <position position="404"/>
    </location>
    <ligand>
        <name>Mg(2+)</name>
        <dbReference type="ChEBI" id="CHEBI:18420"/>
        <label>1</label>
    </ligand>
</feature>
<dbReference type="NCBIfam" id="NF001756">
    <property type="entry name" value="PRK00484.1"/>
    <property type="match status" value="1"/>
</dbReference>
<dbReference type="NCBIfam" id="TIGR00499">
    <property type="entry name" value="lysS_bact"/>
    <property type="match status" value="1"/>
</dbReference>
<comment type="subunit">
    <text evidence="7">Homodimer.</text>
</comment>
<dbReference type="AlphaFoldDB" id="A0A1G2EVI3"/>
<evidence type="ECO:0000313" key="10">
    <source>
        <dbReference type="EMBL" id="OGZ29819.1"/>
    </source>
</evidence>
<gene>
    <name evidence="7" type="primary">lysS</name>
    <name evidence="10" type="ORF">A2931_00810</name>
</gene>
<dbReference type="Gene3D" id="3.30.930.10">
    <property type="entry name" value="Bira Bifunctional Protein, Domain 2"/>
    <property type="match status" value="1"/>
</dbReference>
<feature type="binding site" evidence="7">
    <location>
        <position position="404"/>
    </location>
    <ligand>
        <name>Mg(2+)</name>
        <dbReference type="ChEBI" id="CHEBI:18420"/>
        <label>2</label>
    </ligand>
</feature>
<dbReference type="SUPFAM" id="SSF55681">
    <property type="entry name" value="Class II aaRS and biotin synthetases"/>
    <property type="match status" value="1"/>
</dbReference>
<comment type="caution">
    <text evidence="10">The sequence shown here is derived from an EMBL/GenBank/DDBJ whole genome shotgun (WGS) entry which is preliminary data.</text>
</comment>
<dbReference type="CDD" id="cd04322">
    <property type="entry name" value="LysRS_N"/>
    <property type="match status" value="1"/>
</dbReference>
<feature type="domain" description="Aminoacyl-transfer RNA synthetases class-II family profile" evidence="9">
    <location>
        <begin position="170"/>
        <end position="485"/>
    </location>
</feature>
<comment type="cofactor">
    <cofactor evidence="7 8">
        <name>Mg(2+)</name>
        <dbReference type="ChEBI" id="CHEBI:18420"/>
    </cofactor>
    <text evidence="7 8">Binds 3 Mg(2+) ions per subunit.</text>
</comment>
<dbReference type="Pfam" id="PF01336">
    <property type="entry name" value="tRNA_anti-codon"/>
    <property type="match status" value="1"/>
</dbReference>
<dbReference type="PANTHER" id="PTHR42918">
    <property type="entry name" value="LYSYL-TRNA SYNTHETASE"/>
    <property type="match status" value="1"/>
</dbReference>
<comment type="catalytic activity">
    <reaction evidence="6 7 8">
        <text>tRNA(Lys) + L-lysine + ATP = L-lysyl-tRNA(Lys) + AMP + diphosphate</text>
        <dbReference type="Rhea" id="RHEA:20792"/>
        <dbReference type="Rhea" id="RHEA-COMP:9696"/>
        <dbReference type="Rhea" id="RHEA-COMP:9697"/>
        <dbReference type="ChEBI" id="CHEBI:30616"/>
        <dbReference type="ChEBI" id="CHEBI:32551"/>
        <dbReference type="ChEBI" id="CHEBI:33019"/>
        <dbReference type="ChEBI" id="CHEBI:78442"/>
        <dbReference type="ChEBI" id="CHEBI:78529"/>
        <dbReference type="ChEBI" id="CHEBI:456215"/>
        <dbReference type="EC" id="6.1.1.6"/>
    </reaction>
</comment>
<dbReference type="PANTHER" id="PTHR42918:SF15">
    <property type="entry name" value="LYSINE--TRNA LIGASE, CHLOROPLASTIC_MITOCHONDRIAL"/>
    <property type="match status" value="1"/>
</dbReference>
<dbReference type="Proteomes" id="UP000177486">
    <property type="component" value="Unassembled WGS sequence"/>
</dbReference>
<dbReference type="InterPro" id="IPR004364">
    <property type="entry name" value="Aa-tRNA-synt_II"/>
</dbReference>
<dbReference type="GO" id="GO:0005524">
    <property type="term" value="F:ATP binding"/>
    <property type="evidence" value="ECO:0007669"/>
    <property type="project" value="UniProtKB-UniRule"/>
</dbReference>
<evidence type="ECO:0000256" key="3">
    <source>
        <dbReference type="ARBA" id="ARBA00022741"/>
    </source>
</evidence>
<keyword evidence="1 7" id="KW-0436">Ligase</keyword>
<evidence type="ECO:0000256" key="6">
    <source>
        <dbReference type="ARBA" id="ARBA00048573"/>
    </source>
</evidence>
<dbReference type="EMBL" id="MHMQ01000032">
    <property type="protein sequence ID" value="OGZ29819.1"/>
    <property type="molecule type" value="Genomic_DNA"/>
</dbReference>
<keyword evidence="5 7" id="KW-0030">Aminoacyl-tRNA synthetase</keyword>
<organism evidence="10 11">
    <name type="scientific">Candidatus Niyogibacteria bacterium RIFCSPLOWO2_01_FULL_45_48</name>
    <dbReference type="NCBI Taxonomy" id="1801724"/>
    <lineage>
        <taxon>Bacteria</taxon>
        <taxon>Candidatus Niyogiibacteriota</taxon>
    </lineage>
</organism>
<sequence>MSLDEIRSARLEKLVKIKESGVDPYPAESAGLFSLVELKNNFAGLKKKKSLLLNGRIVAIRAHGGSVFCDVYDGRGKFQIYLKEDEVGRDQFLLFNETADVGDFFEFKGRLFLTKKKEKTLLASSHRILAKSLQPLPEKWHGLQDVEERYRKRYLDLLSNPEVRAHFDKRTALVAEIRRFLDKAGFQEVETPILHPLAGGAAAKPFKTHHNALGQDFYLRIAPELYLKRLLVGGLEKIYEIGRSFRNEGIDATHNPEFTELELYEAFSDAESHMEFVEKLMRYLAKTVNKSAVLKYQGSDVNFSKKFARMSFEDALGRFALVNNYRKMPDEEFELKAKRFGVETERGDTKAKVADKIFKKICRPKIIQPTFVQYYPLDILPLAKESKKHPGMADMYQLVMGGLELAKGFSELNDPEEQRRRFESQEAMCESGDEEASPMDEEFIETLEHGMPPAAGLGIGIDRLAMIFTDSVNIREVIFFPTMRPK</sequence>
<keyword evidence="4 7" id="KW-0067">ATP-binding</keyword>
<dbReference type="InterPro" id="IPR018149">
    <property type="entry name" value="Lys-tRNA-synth_II_C"/>
</dbReference>
<dbReference type="GO" id="GO:0000287">
    <property type="term" value="F:magnesium ion binding"/>
    <property type="evidence" value="ECO:0007669"/>
    <property type="project" value="UniProtKB-UniRule"/>
</dbReference>
<keyword evidence="7 8" id="KW-0460">Magnesium</keyword>
<comment type="similarity">
    <text evidence="7">Belongs to the class-II aminoacyl-tRNA synthetase family.</text>
</comment>
<evidence type="ECO:0000256" key="1">
    <source>
        <dbReference type="ARBA" id="ARBA00022598"/>
    </source>
</evidence>